<organism evidence="1">
    <name type="scientific">Collimonas fungivorans</name>
    <dbReference type="NCBI Taxonomy" id="158899"/>
    <lineage>
        <taxon>Bacteria</taxon>
        <taxon>Pseudomonadati</taxon>
        <taxon>Pseudomonadota</taxon>
        <taxon>Betaproteobacteria</taxon>
        <taxon>Burkholderiales</taxon>
        <taxon>Oxalobacteraceae</taxon>
        <taxon>Collimonas</taxon>
    </lineage>
</organism>
<dbReference type="EMBL" id="CP013232">
    <property type="protein sequence ID" value="AMO97545.1"/>
    <property type="molecule type" value="Genomic_DNA"/>
</dbReference>
<reference evidence="1 2" key="1">
    <citation type="submission" date="2015-11" db="EMBL/GenBank/DDBJ databases">
        <title>Exploring the genomic traits of fungus-feeding bacterial genus Collimonas.</title>
        <authorList>
            <person name="Song C."/>
            <person name="Schmidt R."/>
            <person name="de Jager V."/>
            <person name="Krzyzanowska D."/>
            <person name="Jongedijk E."/>
            <person name="Cankar K."/>
            <person name="Beekwilder J."/>
            <person name="van Veen A."/>
            <person name="de Boer W."/>
            <person name="van Veen J.A."/>
            <person name="Garbeva P."/>
        </authorList>
    </citation>
    <scope>NUCLEOTIDE SEQUENCE [LARGE SCALE GENOMIC DNA]</scope>
    <source>
        <strain evidence="1 2">Ter6</strain>
    </source>
</reference>
<evidence type="ECO:0000313" key="1">
    <source>
        <dbReference type="EMBL" id="AMO97545.1"/>
    </source>
</evidence>
<sequence length="37" mass="4367">MVEGELYFIQSQHGYFREVRWRQAAVLHRAAAASQFL</sequence>
<gene>
    <name evidence="1" type="ORF">CFter6_4971</name>
</gene>
<proteinExistence type="predicted"/>
<name>A0A127PIK4_9BURK</name>
<accession>A0A127PIK4</accession>
<evidence type="ECO:0000313" key="2">
    <source>
        <dbReference type="Proteomes" id="UP000072421"/>
    </source>
</evidence>
<dbReference type="Proteomes" id="UP000072421">
    <property type="component" value="Chromosome"/>
</dbReference>
<protein>
    <submittedName>
        <fullName evidence="1">Uncharacterized protein</fullName>
    </submittedName>
</protein>
<dbReference type="AlphaFoldDB" id="A0A127PIK4"/>